<evidence type="ECO:0000313" key="2">
    <source>
        <dbReference type="Proteomes" id="UP000660745"/>
    </source>
</evidence>
<proteinExistence type="predicted"/>
<keyword evidence="2" id="KW-1185">Reference proteome</keyword>
<sequence length="94" mass="10600">MTADPVVMWEPYQPGYGRLRVTETSCCGAFEWVCQGGLFVILRSMGNGDEETGRGVYSETRAVWDKLVFAHHSENHAPRDAPRTWRGVRTDSLP</sequence>
<name>A0A918A3P1_9ACTN</name>
<dbReference type="AlphaFoldDB" id="A0A918A3P1"/>
<protein>
    <submittedName>
        <fullName evidence="1">Uncharacterized protein</fullName>
    </submittedName>
</protein>
<accession>A0A918A3P1</accession>
<dbReference type="RefSeq" id="WP_189137355.1">
    <property type="nucleotide sequence ID" value="NZ_BMNK01000002.1"/>
</dbReference>
<evidence type="ECO:0000313" key="1">
    <source>
        <dbReference type="EMBL" id="GGP02634.1"/>
    </source>
</evidence>
<gene>
    <name evidence="1" type="ORF">GCM10012278_10550</name>
</gene>
<organism evidence="1 2">
    <name type="scientific">Nonomuraea glycinis</name>
    <dbReference type="NCBI Taxonomy" id="2047744"/>
    <lineage>
        <taxon>Bacteria</taxon>
        <taxon>Bacillati</taxon>
        <taxon>Actinomycetota</taxon>
        <taxon>Actinomycetes</taxon>
        <taxon>Streptosporangiales</taxon>
        <taxon>Streptosporangiaceae</taxon>
        <taxon>Nonomuraea</taxon>
    </lineage>
</organism>
<comment type="caution">
    <text evidence="1">The sequence shown here is derived from an EMBL/GenBank/DDBJ whole genome shotgun (WGS) entry which is preliminary data.</text>
</comment>
<reference evidence="1" key="2">
    <citation type="submission" date="2020-09" db="EMBL/GenBank/DDBJ databases">
        <authorList>
            <person name="Sun Q."/>
            <person name="Zhou Y."/>
        </authorList>
    </citation>
    <scope>NUCLEOTIDE SEQUENCE</scope>
    <source>
        <strain evidence="1">CGMCC 4.7430</strain>
    </source>
</reference>
<dbReference type="EMBL" id="BMNK01000002">
    <property type="protein sequence ID" value="GGP02634.1"/>
    <property type="molecule type" value="Genomic_DNA"/>
</dbReference>
<dbReference type="Proteomes" id="UP000660745">
    <property type="component" value="Unassembled WGS sequence"/>
</dbReference>
<reference evidence="1" key="1">
    <citation type="journal article" date="2014" name="Int. J. Syst. Evol. Microbiol.">
        <title>Complete genome sequence of Corynebacterium casei LMG S-19264T (=DSM 44701T), isolated from a smear-ripened cheese.</title>
        <authorList>
            <consortium name="US DOE Joint Genome Institute (JGI-PGF)"/>
            <person name="Walter F."/>
            <person name="Albersmeier A."/>
            <person name="Kalinowski J."/>
            <person name="Ruckert C."/>
        </authorList>
    </citation>
    <scope>NUCLEOTIDE SEQUENCE</scope>
    <source>
        <strain evidence="1">CGMCC 4.7430</strain>
    </source>
</reference>